<reference evidence="3" key="1">
    <citation type="submission" date="2021-07" db="EMBL/GenBank/DDBJ databases">
        <title>Elsinoe batatas strain:CRI-CJ2 Genome sequencing and assembly.</title>
        <authorList>
            <person name="Huang L."/>
        </authorList>
    </citation>
    <scope>NUCLEOTIDE SEQUENCE</scope>
    <source>
        <strain evidence="3">CRI-CJ2</strain>
    </source>
</reference>
<comment type="caution">
    <text evidence="3">The sequence shown here is derived from an EMBL/GenBank/DDBJ whole genome shotgun (WGS) entry which is preliminary data.</text>
</comment>
<proteinExistence type="predicted"/>
<sequence length="202" mass="22983">MTFTFISFLVLATIFILNPPRHPAGLVALRDQIDQLSWIVNLLDKHITALSADDRPAFEQDVNLAKCKLAELGPSIEQLELHRPAIATFVWPFRSPHLYRQTRKALRIVNRRRNSLTDLGADAVRQLVDISDTLKELRTIPTQTGEVIDRIIAVQRKIEDLTEWVNVERYRSSPSRVASSTGGTFGTRRSTFDHEGYGFDDE</sequence>
<keyword evidence="4" id="KW-1185">Reference proteome</keyword>
<dbReference type="EMBL" id="JAESVG020000001">
    <property type="protein sequence ID" value="KAG8631546.1"/>
    <property type="molecule type" value="Genomic_DNA"/>
</dbReference>
<feature type="compositionally biased region" description="Basic and acidic residues" evidence="1">
    <location>
        <begin position="190"/>
        <end position="202"/>
    </location>
</feature>
<feature type="signal peptide" evidence="2">
    <location>
        <begin position="1"/>
        <end position="24"/>
    </location>
</feature>
<organism evidence="3 4">
    <name type="scientific">Elsinoe batatas</name>
    <dbReference type="NCBI Taxonomy" id="2601811"/>
    <lineage>
        <taxon>Eukaryota</taxon>
        <taxon>Fungi</taxon>
        <taxon>Dikarya</taxon>
        <taxon>Ascomycota</taxon>
        <taxon>Pezizomycotina</taxon>
        <taxon>Dothideomycetes</taxon>
        <taxon>Dothideomycetidae</taxon>
        <taxon>Myriangiales</taxon>
        <taxon>Elsinoaceae</taxon>
        <taxon>Elsinoe</taxon>
    </lineage>
</organism>
<gene>
    <name evidence="3" type="ORF">KVT40_000686</name>
</gene>
<evidence type="ECO:0000256" key="1">
    <source>
        <dbReference type="SAM" id="MobiDB-lite"/>
    </source>
</evidence>
<evidence type="ECO:0000313" key="3">
    <source>
        <dbReference type="EMBL" id="KAG8631546.1"/>
    </source>
</evidence>
<evidence type="ECO:0000256" key="2">
    <source>
        <dbReference type="SAM" id="SignalP"/>
    </source>
</evidence>
<dbReference type="Proteomes" id="UP000809789">
    <property type="component" value="Unassembled WGS sequence"/>
</dbReference>
<evidence type="ECO:0000313" key="4">
    <source>
        <dbReference type="Proteomes" id="UP000809789"/>
    </source>
</evidence>
<feature type="compositionally biased region" description="Low complexity" evidence="1">
    <location>
        <begin position="179"/>
        <end position="189"/>
    </location>
</feature>
<feature type="chain" id="PRO_5035432736" evidence="2">
    <location>
        <begin position="25"/>
        <end position="202"/>
    </location>
</feature>
<dbReference type="AlphaFoldDB" id="A0A8K0PIV7"/>
<feature type="region of interest" description="Disordered" evidence="1">
    <location>
        <begin position="176"/>
        <end position="202"/>
    </location>
</feature>
<accession>A0A8K0PIV7</accession>
<keyword evidence="2" id="KW-0732">Signal</keyword>
<protein>
    <submittedName>
        <fullName evidence="3">Uncharacterized protein</fullName>
    </submittedName>
</protein>
<name>A0A8K0PIV7_9PEZI</name>